<reference evidence="5 6" key="1">
    <citation type="submission" date="2016-05" db="EMBL/GenBank/DDBJ databases">
        <authorList>
            <person name="Lavstsen T."/>
            <person name="Jespersen J.S."/>
        </authorList>
    </citation>
    <scope>NUCLEOTIDE SEQUENCE [LARGE SCALE GENOMIC DNA]</scope>
    <source>
        <strain evidence="5 6">YLB-01</strain>
    </source>
</reference>
<feature type="domain" description="AMP-dependent synthetase/ligase" evidence="3">
    <location>
        <begin position="40"/>
        <end position="365"/>
    </location>
</feature>
<evidence type="ECO:0000313" key="5">
    <source>
        <dbReference type="EMBL" id="OCG73635.1"/>
    </source>
</evidence>
<keyword evidence="6" id="KW-1185">Reference proteome</keyword>
<protein>
    <recommendedName>
        <fullName evidence="7">Long-chain fatty acid--CoA ligase</fullName>
    </recommendedName>
</protein>
<comment type="caution">
    <text evidence="5">The sequence shown here is derived from an EMBL/GenBank/DDBJ whole genome shotgun (WGS) entry which is preliminary data.</text>
</comment>
<dbReference type="AlphaFoldDB" id="A0A1B9NAK7"/>
<dbReference type="STRING" id="904291.A7J15_07685"/>
<dbReference type="SUPFAM" id="SSF56801">
    <property type="entry name" value="Acetyl-CoA synthetase-like"/>
    <property type="match status" value="1"/>
</dbReference>
<dbReference type="Pfam" id="PF00501">
    <property type="entry name" value="AMP-binding"/>
    <property type="match status" value="1"/>
</dbReference>
<evidence type="ECO:0008006" key="7">
    <source>
        <dbReference type="Google" id="ProtNLM"/>
    </source>
</evidence>
<evidence type="ECO:0000256" key="2">
    <source>
        <dbReference type="ARBA" id="ARBA00022598"/>
    </source>
</evidence>
<dbReference type="InterPro" id="IPR025110">
    <property type="entry name" value="AMP-bd_C"/>
</dbReference>
<dbReference type="Gene3D" id="3.40.50.12780">
    <property type="entry name" value="N-terminal domain of ligase-like"/>
    <property type="match status" value="1"/>
</dbReference>
<dbReference type="Gene3D" id="3.30.300.30">
    <property type="match status" value="1"/>
</dbReference>
<dbReference type="PANTHER" id="PTHR43201:SF5">
    <property type="entry name" value="MEDIUM-CHAIN ACYL-COA LIGASE ACSF2, MITOCHONDRIAL"/>
    <property type="match status" value="1"/>
</dbReference>
<evidence type="ECO:0000313" key="6">
    <source>
        <dbReference type="Proteomes" id="UP000093355"/>
    </source>
</evidence>
<dbReference type="InterPro" id="IPR045851">
    <property type="entry name" value="AMP-bd_C_sf"/>
</dbReference>
<dbReference type="PROSITE" id="PS00455">
    <property type="entry name" value="AMP_BINDING"/>
    <property type="match status" value="1"/>
</dbReference>
<evidence type="ECO:0000259" key="4">
    <source>
        <dbReference type="Pfam" id="PF13193"/>
    </source>
</evidence>
<comment type="similarity">
    <text evidence="1">Belongs to the ATP-dependent AMP-binding enzyme family.</text>
</comment>
<dbReference type="Proteomes" id="UP000093355">
    <property type="component" value="Unassembled WGS sequence"/>
</dbReference>
<dbReference type="InterPro" id="IPR020845">
    <property type="entry name" value="AMP-binding_CS"/>
</dbReference>
<feature type="domain" description="AMP-binding enzyme C-terminal" evidence="4">
    <location>
        <begin position="416"/>
        <end position="490"/>
    </location>
</feature>
<dbReference type="RefSeq" id="WP_067026786.1">
    <property type="nucleotide sequence ID" value="NZ_CP038256.1"/>
</dbReference>
<dbReference type="GO" id="GO:0006631">
    <property type="term" value="P:fatty acid metabolic process"/>
    <property type="evidence" value="ECO:0007669"/>
    <property type="project" value="TreeGrafter"/>
</dbReference>
<dbReference type="PANTHER" id="PTHR43201">
    <property type="entry name" value="ACYL-COA SYNTHETASE"/>
    <property type="match status" value="1"/>
</dbReference>
<dbReference type="EMBL" id="LXMD01000024">
    <property type="protein sequence ID" value="OCG73635.1"/>
    <property type="molecule type" value="Genomic_DNA"/>
</dbReference>
<proteinExistence type="inferred from homology"/>
<evidence type="ECO:0000259" key="3">
    <source>
        <dbReference type="Pfam" id="PF00501"/>
    </source>
</evidence>
<dbReference type="Pfam" id="PF13193">
    <property type="entry name" value="AMP-binding_C"/>
    <property type="match status" value="1"/>
</dbReference>
<accession>A0A1B9NAK7</accession>
<name>A0A1B9NAK7_9MICO</name>
<organism evidence="5 6">
    <name type="scientific">Microbacterium sediminis</name>
    <dbReference type="NCBI Taxonomy" id="904291"/>
    <lineage>
        <taxon>Bacteria</taxon>
        <taxon>Bacillati</taxon>
        <taxon>Actinomycetota</taxon>
        <taxon>Actinomycetes</taxon>
        <taxon>Micrococcales</taxon>
        <taxon>Microbacteriaceae</taxon>
        <taxon>Microbacterium</taxon>
    </lineage>
</organism>
<dbReference type="InterPro" id="IPR042099">
    <property type="entry name" value="ANL_N_sf"/>
</dbReference>
<gene>
    <name evidence="5" type="ORF">A7J15_07685</name>
</gene>
<dbReference type="InterPro" id="IPR000873">
    <property type="entry name" value="AMP-dep_synth/lig_dom"/>
</dbReference>
<sequence length="506" mass="54079">MTDPYPGGGGALAAAYVNQGAAIRLDRPDVDTITDLSGAEPLTVTFGEFDRRAAVLAGALAERFARGATVAILGENSLPWLVTFMAIQRAGLVAVPISYRSPAEVVEYIAADAGAAAVFADAAHATGYDFAVPVIPLADAWAWSEQGDPFPAVVPDPEEPAMFLYTSGSTGRPKGVVLSHRSHLWVIGRGIEGDSRDSRLLISAPLYHMGALSPVQRALGAGQSVVLLPRFDVRRVVDAIERYRVTDLNGVPPMIAMLLNDAEAIAGADLSSVRTVILNSAPASSELLNALDEAFDHPRLVFTFGTTESSPIAFTAPADGRTVPLGSVGVPHPDVEIRLVGPDGSVQPDFGVLQIRNGALMSGYHNRPDVPSPLTDDGFYHTKDLFQRDAEGFYFFVGREDDMFVSGGENLYPRAIEIALESHAEVSQAAVVPVPDRIKGTKPVAFVVRVAGSAIGEEELRRYSLTKLDPAAHPRRIWFLDALPLAATNKIDKKPLAEEAARRMAE</sequence>
<dbReference type="GO" id="GO:0031956">
    <property type="term" value="F:medium-chain fatty acid-CoA ligase activity"/>
    <property type="evidence" value="ECO:0007669"/>
    <property type="project" value="TreeGrafter"/>
</dbReference>
<keyword evidence="2" id="KW-0436">Ligase</keyword>
<evidence type="ECO:0000256" key="1">
    <source>
        <dbReference type="ARBA" id="ARBA00006432"/>
    </source>
</evidence>